<evidence type="ECO:0000256" key="6">
    <source>
        <dbReference type="ARBA" id="ARBA00022977"/>
    </source>
</evidence>
<evidence type="ECO:0000256" key="10">
    <source>
        <dbReference type="RuleBase" id="RU003826"/>
    </source>
</evidence>
<dbReference type="GO" id="GO:0009228">
    <property type="term" value="P:thiamine biosynthetic process"/>
    <property type="evidence" value="ECO:0007669"/>
    <property type="project" value="UniProtKB-KW"/>
</dbReference>
<name>A0A9D1NJT3_9BACT</name>
<comment type="caution">
    <text evidence="13">The sequence shown here is derived from an EMBL/GenBank/DDBJ whole genome shotgun (WGS) entry which is preliminary data.</text>
</comment>
<evidence type="ECO:0000256" key="8">
    <source>
        <dbReference type="ARBA" id="ARBA00047851"/>
    </source>
</evidence>
<comment type="similarity">
    <text evidence="10">Belongs to the thiamine-phosphate synthase family.</text>
</comment>
<evidence type="ECO:0000256" key="2">
    <source>
        <dbReference type="ARBA" id="ARBA00005165"/>
    </source>
</evidence>
<dbReference type="InterPro" id="IPR034291">
    <property type="entry name" value="TMP_synthase"/>
</dbReference>
<evidence type="ECO:0000313" key="14">
    <source>
        <dbReference type="Proteomes" id="UP000886812"/>
    </source>
</evidence>
<protein>
    <recommendedName>
        <fullName evidence="10">Thiamine-phosphate synthase</fullName>
        <ecNumber evidence="10">2.5.1.3</ecNumber>
    </recommendedName>
    <alternativeName>
        <fullName evidence="10">Thiamine-phosphate pyrophosphorylase</fullName>
    </alternativeName>
</protein>
<dbReference type="Pfam" id="PF02581">
    <property type="entry name" value="TMP-TENI"/>
    <property type="match status" value="1"/>
</dbReference>
<dbReference type="InterPro" id="IPR036206">
    <property type="entry name" value="ThiamineP_synth_sf"/>
</dbReference>
<proteinExistence type="inferred from homology"/>
<reference evidence="13" key="2">
    <citation type="journal article" date="2021" name="PeerJ">
        <title>Extensive microbial diversity within the chicken gut microbiome revealed by metagenomics and culture.</title>
        <authorList>
            <person name="Gilroy R."/>
            <person name="Ravi A."/>
            <person name="Getino M."/>
            <person name="Pursley I."/>
            <person name="Horton D.L."/>
            <person name="Alikhan N.F."/>
            <person name="Baker D."/>
            <person name="Gharbi K."/>
            <person name="Hall N."/>
            <person name="Watson M."/>
            <person name="Adriaenssens E.M."/>
            <person name="Foster-Nyarko E."/>
            <person name="Jarju S."/>
            <person name="Secka A."/>
            <person name="Antonio M."/>
            <person name="Oren A."/>
            <person name="Chaudhuri R.R."/>
            <person name="La Ragione R."/>
            <person name="Hildebrand F."/>
            <person name="Pallen M.J."/>
        </authorList>
    </citation>
    <scope>NUCLEOTIDE SEQUENCE</scope>
    <source>
        <strain evidence="13">10669</strain>
    </source>
</reference>
<dbReference type="Proteomes" id="UP000886812">
    <property type="component" value="Unassembled WGS sequence"/>
</dbReference>
<sequence length="162" mass="17181">MEDSFGLYLVITNPATSYETCADAAVRAGLRLVQLRMKRAPRERVVETAKNIRRITAGTRTLFIVNDDPEIAAETEADGVHLGQDDMPLPAARERFPSLKIFGLSTHSLAQATAASAAAPDYVGVGPVYATPTKEIPDATLGLQTMRAMIDAAPCPAVAIGG</sequence>
<dbReference type="InterPro" id="IPR022998">
    <property type="entry name" value="ThiamineP_synth_TenI"/>
</dbReference>
<dbReference type="NCBIfam" id="TIGR00693">
    <property type="entry name" value="thiE"/>
    <property type="match status" value="1"/>
</dbReference>
<dbReference type="GO" id="GO:0005737">
    <property type="term" value="C:cytoplasm"/>
    <property type="evidence" value="ECO:0007669"/>
    <property type="project" value="TreeGrafter"/>
</dbReference>
<evidence type="ECO:0000256" key="11">
    <source>
        <dbReference type="RuleBase" id="RU004253"/>
    </source>
</evidence>
<comment type="cofactor">
    <cofactor evidence="1">
        <name>Mg(2+)</name>
        <dbReference type="ChEBI" id="CHEBI:18420"/>
    </cofactor>
</comment>
<feature type="non-terminal residue" evidence="13">
    <location>
        <position position="162"/>
    </location>
</feature>
<keyword evidence="5" id="KW-0460">Magnesium</keyword>
<dbReference type="InterPro" id="IPR013785">
    <property type="entry name" value="Aldolase_TIM"/>
</dbReference>
<dbReference type="PANTHER" id="PTHR20857">
    <property type="entry name" value="THIAMINE-PHOSPHATE PYROPHOSPHORYLASE"/>
    <property type="match status" value="1"/>
</dbReference>
<keyword evidence="3 10" id="KW-0808">Transferase</keyword>
<dbReference type="PANTHER" id="PTHR20857:SF15">
    <property type="entry name" value="THIAMINE-PHOSPHATE SYNTHASE"/>
    <property type="match status" value="1"/>
</dbReference>
<evidence type="ECO:0000313" key="13">
    <source>
        <dbReference type="EMBL" id="HIV03919.1"/>
    </source>
</evidence>
<comment type="catalytic activity">
    <reaction evidence="8 10">
        <text>2-(2-carboxy-4-methylthiazol-5-yl)ethyl phosphate + 4-amino-2-methyl-5-(diphosphooxymethyl)pyrimidine + 2 H(+) = thiamine phosphate + CO2 + diphosphate</text>
        <dbReference type="Rhea" id="RHEA:47848"/>
        <dbReference type="ChEBI" id="CHEBI:15378"/>
        <dbReference type="ChEBI" id="CHEBI:16526"/>
        <dbReference type="ChEBI" id="CHEBI:33019"/>
        <dbReference type="ChEBI" id="CHEBI:37575"/>
        <dbReference type="ChEBI" id="CHEBI:57841"/>
        <dbReference type="ChEBI" id="CHEBI:62890"/>
        <dbReference type="EC" id="2.5.1.3"/>
    </reaction>
</comment>
<dbReference type="SUPFAM" id="SSF51391">
    <property type="entry name" value="Thiamin phosphate synthase"/>
    <property type="match status" value="1"/>
</dbReference>
<dbReference type="GO" id="GO:0046872">
    <property type="term" value="F:metal ion binding"/>
    <property type="evidence" value="ECO:0007669"/>
    <property type="project" value="UniProtKB-KW"/>
</dbReference>
<accession>A0A9D1NJT3</accession>
<dbReference type="Gene3D" id="3.20.20.70">
    <property type="entry name" value="Aldolase class I"/>
    <property type="match status" value="1"/>
</dbReference>
<comment type="catalytic activity">
    <reaction evidence="9 10">
        <text>2-[(2R,5Z)-2-carboxy-4-methylthiazol-5(2H)-ylidene]ethyl phosphate + 4-amino-2-methyl-5-(diphosphooxymethyl)pyrimidine + 2 H(+) = thiamine phosphate + CO2 + diphosphate</text>
        <dbReference type="Rhea" id="RHEA:47844"/>
        <dbReference type="ChEBI" id="CHEBI:15378"/>
        <dbReference type="ChEBI" id="CHEBI:16526"/>
        <dbReference type="ChEBI" id="CHEBI:33019"/>
        <dbReference type="ChEBI" id="CHEBI:37575"/>
        <dbReference type="ChEBI" id="CHEBI:57841"/>
        <dbReference type="ChEBI" id="CHEBI:62899"/>
        <dbReference type="EC" id="2.5.1.3"/>
    </reaction>
</comment>
<gene>
    <name evidence="13" type="primary">thiE</name>
    <name evidence="13" type="ORF">IAC75_02075</name>
</gene>
<comment type="catalytic activity">
    <reaction evidence="7 10">
        <text>4-methyl-5-(2-phosphooxyethyl)-thiazole + 4-amino-2-methyl-5-(diphosphooxymethyl)pyrimidine + H(+) = thiamine phosphate + diphosphate</text>
        <dbReference type="Rhea" id="RHEA:22328"/>
        <dbReference type="ChEBI" id="CHEBI:15378"/>
        <dbReference type="ChEBI" id="CHEBI:33019"/>
        <dbReference type="ChEBI" id="CHEBI:37575"/>
        <dbReference type="ChEBI" id="CHEBI:57841"/>
        <dbReference type="ChEBI" id="CHEBI:58296"/>
        <dbReference type="EC" id="2.5.1.3"/>
    </reaction>
</comment>
<dbReference type="EMBL" id="DVOG01000054">
    <property type="protein sequence ID" value="HIV03919.1"/>
    <property type="molecule type" value="Genomic_DNA"/>
</dbReference>
<feature type="domain" description="Thiamine phosphate synthase/TenI" evidence="12">
    <location>
        <begin position="8"/>
        <end position="162"/>
    </location>
</feature>
<organism evidence="13 14">
    <name type="scientific">Candidatus Spyradosoma merdigallinarum</name>
    <dbReference type="NCBI Taxonomy" id="2840950"/>
    <lineage>
        <taxon>Bacteria</taxon>
        <taxon>Pseudomonadati</taxon>
        <taxon>Verrucomicrobiota</taxon>
        <taxon>Opitutia</taxon>
        <taxon>Opitutia incertae sedis</taxon>
        <taxon>Candidatus Spyradosoma</taxon>
    </lineage>
</organism>
<keyword evidence="6 10" id="KW-0784">Thiamine biosynthesis</keyword>
<evidence type="ECO:0000256" key="4">
    <source>
        <dbReference type="ARBA" id="ARBA00022723"/>
    </source>
</evidence>
<keyword evidence="4" id="KW-0479">Metal-binding</keyword>
<comment type="pathway">
    <text evidence="2 11">Cofactor biosynthesis; thiamine diphosphate biosynthesis; thiamine phosphate from 4-amino-2-methyl-5-diphosphomethylpyrimidine and 4-methyl-5-(2-phosphoethyl)-thiazole: step 1/1.</text>
</comment>
<dbReference type="GO" id="GO:0004789">
    <property type="term" value="F:thiamine-phosphate diphosphorylase activity"/>
    <property type="evidence" value="ECO:0007669"/>
    <property type="project" value="UniProtKB-EC"/>
</dbReference>
<dbReference type="CDD" id="cd00564">
    <property type="entry name" value="TMP_TenI"/>
    <property type="match status" value="1"/>
</dbReference>
<evidence type="ECO:0000256" key="1">
    <source>
        <dbReference type="ARBA" id="ARBA00001946"/>
    </source>
</evidence>
<evidence type="ECO:0000259" key="12">
    <source>
        <dbReference type="Pfam" id="PF02581"/>
    </source>
</evidence>
<reference evidence="13" key="1">
    <citation type="submission" date="2020-10" db="EMBL/GenBank/DDBJ databases">
        <authorList>
            <person name="Gilroy R."/>
        </authorList>
    </citation>
    <scope>NUCLEOTIDE SEQUENCE</scope>
    <source>
        <strain evidence="13">10669</strain>
    </source>
</reference>
<evidence type="ECO:0000256" key="3">
    <source>
        <dbReference type="ARBA" id="ARBA00022679"/>
    </source>
</evidence>
<evidence type="ECO:0000256" key="5">
    <source>
        <dbReference type="ARBA" id="ARBA00022842"/>
    </source>
</evidence>
<dbReference type="AlphaFoldDB" id="A0A9D1NJT3"/>
<evidence type="ECO:0000256" key="7">
    <source>
        <dbReference type="ARBA" id="ARBA00047334"/>
    </source>
</evidence>
<dbReference type="EC" id="2.5.1.3" evidence="10"/>
<evidence type="ECO:0000256" key="9">
    <source>
        <dbReference type="ARBA" id="ARBA00047883"/>
    </source>
</evidence>